<dbReference type="InterPro" id="IPR027417">
    <property type="entry name" value="P-loop_NTPase"/>
</dbReference>
<dbReference type="SUPFAM" id="SSF52540">
    <property type="entry name" value="P-loop containing nucleoside triphosphate hydrolases"/>
    <property type="match status" value="1"/>
</dbReference>
<gene>
    <name evidence="3" type="ORF">HD592_001687</name>
</gene>
<dbReference type="RefSeq" id="WP_184453312.1">
    <property type="nucleotide sequence ID" value="NZ_JACHMK010000001.1"/>
</dbReference>
<evidence type="ECO:0000256" key="1">
    <source>
        <dbReference type="SAM" id="MobiDB-lite"/>
    </source>
</evidence>
<dbReference type="Gene3D" id="3.40.50.300">
    <property type="entry name" value="P-loop containing nucleotide triphosphate hydrolases"/>
    <property type="match status" value="1"/>
</dbReference>
<dbReference type="InterPro" id="IPR050678">
    <property type="entry name" value="DNA_Partitioning_ATPase"/>
</dbReference>
<organism evidence="3 4">
    <name type="scientific">Schaalia hyovaginalis</name>
    <dbReference type="NCBI Taxonomy" id="29316"/>
    <lineage>
        <taxon>Bacteria</taxon>
        <taxon>Bacillati</taxon>
        <taxon>Actinomycetota</taxon>
        <taxon>Actinomycetes</taxon>
        <taxon>Actinomycetales</taxon>
        <taxon>Actinomycetaceae</taxon>
        <taxon>Schaalia</taxon>
    </lineage>
</organism>
<dbReference type="AlphaFoldDB" id="A0A923IXJ2"/>
<proteinExistence type="predicted"/>
<feature type="region of interest" description="Disordered" evidence="1">
    <location>
        <begin position="261"/>
        <end position="280"/>
    </location>
</feature>
<dbReference type="CDD" id="cd02042">
    <property type="entry name" value="ParAB_family"/>
    <property type="match status" value="1"/>
</dbReference>
<reference evidence="3" key="1">
    <citation type="submission" date="2020-08" db="EMBL/GenBank/DDBJ databases">
        <title>Sequencing the genomes of 1000 actinobacteria strains.</title>
        <authorList>
            <person name="Klenk H.-P."/>
        </authorList>
    </citation>
    <scope>NUCLEOTIDE SEQUENCE</scope>
    <source>
        <strain evidence="3">DSM 10695</strain>
    </source>
</reference>
<dbReference type="Pfam" id="PF13614">
    <property type="entry name" value="AAA_31"/>
    <property type="match status" value="1"/>
</dbReference>
<comment type="caution">
    <text evidence="3">The sequence shown here is derived from an EMBL/GenBank/DDBJ whole genome shotgun (WGS) entry which is preliminary data.</text>
</comment>
<dbReference type="EMBL" id="JACHMK010000001">
    <property type="protein sequence ID" value="MBB6335122.1"/>
    <property type="molecule type" value="Genomic_DNA"/>
</dbReference>
<evidence type="ECO:0000313" key="3">
    <source>
        <dbReference type="EMBL" id="MBB6335122.1"/>
    </source>
</evidence>
<keyword evidence="4" id="KW-1185">Reference proteome</keyword>
<dbReference type="PANTHER" id="PTHR13696:SF52">
    <property type="entry name" value="PARA FAMILY PROTEIN CT_582"/>
    <property type="match status" value="1"/>
</dbReference>
<sequence length="280" mass="28894">MTIIAISNQKGGVGKTTTTFHLARAAARSGARVLVVDMDPQANLSAALAADGIVDGQAGVADALSARSPLTLANVLVPTVWEGVTLAPSGGDALAAVRDELIGVQAGREQRLRRAIASVGQVFDLVLVDCPPSLDQLSINALSAADAVLIVTQAKLWSSSGLAHLLETISQVGEYYNSGLKVAGVLVNLHEGQTVSARHWLDELEAACAARGLPLLLPAIPRRVVIADAAEAALGLDQWTPPQMDLQDLYESHLEALLANAGTHGKAGKSGNAGTEGEAK</sequence>
<dbReference type="PANTHER" id="PTHR13696">
    <property type="entry name" value="P-LOOP CONTAINING NUCLEOSIDE TRIPHOSPHATE HYDROLASE"/>
    <property type="match status" value="1"/>
</dbReference>
<dbReference type="Proteomes" id="UP000617426">
    <property type="component" value="Unassembled WGS sequence"/>
</dbReference>
<feature type="domain" description="AAA" evidence="2">
    <location>
        <begin position="1"/>
        <end position="181"/>
    </location>
</feature>
<evidence type="ECO:0000313" key="4">
    <source>
        <dbReference type="Proteomes" id="UP000617426"/>
    </source>
</evidence>
<accession>A0A923IXJ2</accession>
<name>A0A923IXJ2_9ACTO</name>
<evidence type="ECO:0000259" key="2">
    <source>
        <dbReference type="Pfam" id="PF13614"/>
    </source>
</evidence>
<protein>
    <submittedName>
        <fullName evidence="3">Chromosome partitioning protein</fullName>
    </submittedName>
</protein>
<dbReference type="InterPro" id="IPR025669">
    <property type="entry name" value="AAA_dom"/>
</dbReference>